<feature type="region of interest" description="Disordered" evidence="1">
    <location>
        <begin position="1"/>
        <end position="70"/>
    </location>
</feature>
<feature type="region of interest" description="Disordered" evidence="1">
    <location>
        <begin position="530"/>
        <end position="559"/>
    </location>
</feature>
<name>F9XGR4_ZYMTI</name>
<reference evidence="3 4" key="1">
    <citation type="journal article" date="2011" name="PLoS Genet.">
        <title>Finished genome of the fungal wheat pathogen Mycosphaerella graminicola reveals dispensome structure, chromosome plasticity, and stealth pathogenesis.</title>
        <authorList>
            <person name="Goodwin S.B."/>
            <person name="Ben M'barek S."/>
            <person name="Dhillon B."/>
            <person name="Wittenberg A.H.J."/>
            <person name="Crane C.F."/>
            <person name="Hane J.K."/>
            <person name="Foster A.J."/>
            <person name="Van der Lee T.A.J."/>
            <person name="Grimwood J."/>
            <person name="Aerts A."/>
            <person name="Antoniw J."/>
            <person name="Bailey A."/>
            <person name="Bluhm B."/>
            <person name="Bowler J."/>
            <person name="Bristow J."/>
            <person name="van der Burgt A."/>
            <person name="Canto-Canche B."/>
            <person name="Churchill A.C.L."/>
            <person name="Conde-Ferraez L."/>
            <person name="Cools H.J."/>
            <person name="Coutinho P.M."/>
            <person name="Csukai M."/>
            <person name="Dehal P."/>
            <person name="De Wit P."/>
            <person name="Donzelli B."/>
            <person name="van de Geest H.C."/>
            <person name="van Ham R.C.H.J."/>
            <person name="Hammond-Kosack K.E."/>
            <person name="Henrissat B."/>
            <person name="Kilian A."/>
            <person name="Kobayashi A.K."/>
            <person name="Koopmann E."/>
            <person name="Kourmpetis Y."/>
            <person name="Kuzniar A."/>
            <person name="Lindquist E."/>
            <person name="Lombard V."/>
            <person name="Maliepaard C."/>
            <person name="Martins N."/>
            <person name="Mehrabi R."/>
            <person name="Nap J.P.H."/>
            <person name="Ponomarenko A."/>
            <person name="Rudd J.J."/>
            <person name="Salamov A."/>
            <person name="Schmutz J."/>
            <person name="Schouten H.J."/>
            <person name="Shapiro H."/>
            <person name="Stergiopoulos I."/>
            <person name="Torriani S.F.F."/>
            <person name="Tu H."/>
            <person name="de Vries R.P."/>
            <person name="Waalwijk C."/>
            <person name="Ware S.B."/>
            <person name="Wiebenga A."/>
            <person name="Zwiers L.-H."/>
            <person name="Oliver R.P."/>
            <person name="Grigoriev I.V."/>
            <person name="Kema G.H.J."/>
        </authorList>
    </citation>
    <scope>NUCLEOTIDE SEQUENCE [LARGE SCALE GENOMIC DNA]</scope>
    <source>
        <strain evidence="4">CBS 115943 / IPO323</strain>
    </source>
</reference>
<dbReference type="InterPro" id="IPR001810">
    <property type="entry name" value="F-box_dom"/>
</dbReference>
<sequence>MDERAQNKKRIGAVGAVGAGSAASGISKVRSSRKVPASSSKVDRTERSSRTSSRSSRNRSKRSSQSPAKSYLAEAKIACLSNIPEEVNKSKQSSPSPATNHPLETTTECLSTLTEEVNETPAKSDTSCGHKCFNKATCKHACCIPTPAPVINGTISDALVSPLQKPTKPAPTYHDSCKHKCGDKATCRHLCCNITLRLIDLSRASDFVKNDDMIACMVKFLPMEDLFLRVRQVSRMFKQTIESSETYRKAAFLQAEPSKDPSFRASIKDALLDPQTLDGDTVQDRFLRGPWMRRPIDAPYRSVRVNPFLFTILASTSLTDAVAAARRHNMALPDPRYYSKDGVMLCPEMLLRFSAANNSRLNDRSSCMEMFLTQPPVKEMVFDALEYAVVAGHYDDPNHGVPQQFFLATDGEGLRYRDLYQHLNRFMSSEPKPSQRDSFFRRLPTTDSLPRFTSNIPCSSINIWTRSSEAGFFASRLFAAIHTQSRIVQVAVDTMAKSTKATRPAIQALRRSVRISKSTKAKKTAVQALRRSARISKSTSTSSTGPPPVAPTVKKPKKKAGEPCQHCCPDKTKCKHKCCNISLRLYSLPKCDDFISCGDMLVALLSHMPIEDLFRFRSVNKIFKDTIEASKDYRQAAFLDAEPAANFTASIKEALLRPQTKDAHSDQDRLIRPIFAETVLDAPGRRVRVNPFFFVLWSTDDLGTTGRQPDHKDQRTADGHLLYIHLNLKFNPMTDVLLNDDSSCMEMFLTQPPVKEVLVHFPQYGFYGRHHRHNGLTFYAMPKQLLATDEEDGLRYRHLYEFLHLLRAREGVEHVTEEKLGHGYITIPRCEALDVNGNRVLSKREYHWLA</sequence>
<proteinExistence type="predicted"/>
<dbReference type="GeneID" id="13397754"/>
<evidence type="ECO:0000256" key="1">
    <source>
        <dbReference type="SAM" id="MobiDB-lite"/>
    </source>
</evidence>
<dbReference type="KEGG" id="ztr:MYCGRDRAFT_94686"/>
<dbReference type="InParanoid" id="F9XGR4"/>
<protein>
    <recommendedName>
        <fullName evidence="2">F-box domain-containing protein</fullName>
    </recommendedName>
</protein>
<dbReference type="eggNOG" id="ENOG502RP8A">
    <property type="taxonomic scope" value="Eukaryota"/>
</dbReference>
<dbReference type="AlphaFoldDB" id="F9XGR4"/>
<evidence type="ECO:0000313" key="3">
    <source>
        <dbReference type="EMBL" id="EGP85990.1"/>
    </source>
</evidence>
<gene>
    <name evidence="3" type="ORF">MYCGRDRAFT_94686</name>
</gene>
<dbReference type="InterPro" id="IPR018247">
    <property type="entry name" value="EF_Hand_1_Ca_BS"/>
</dbReference>
<organism evidence="3 4">
    <name type="scientific">Zymoseptoria tritici (strain CBS 115943 / IPO323)</name>
    <name type="common">Speckled leaf blotch fungus</name>
    <name type="synonym">Septoria tritici</name>
    <dbReference type="NCBI Taxonomy" id="336722"/>
    <lineage>
        <taxon>Eukaryota</taxon>
        <taxon>Fungi</taxon>
        <taxon>Dikarya</taxon>
        <taxon>Ascomycota</taxon>
        <taxon>Pezizomycotina</taxon>
        <taxon>Dothideomycetes</taxon>
        <taxon>Dothideomycetidae</taxon>
        <taxon>Mycosphaerellales</taxon>
        <taxon>Mycosphaerellaceae</taxon>
        <taxon>Zymoseptoria</taxon>
    </lineage>
</organism>
<dbReference type="HOGENOM" id="CLU_335619_0_0_1"/>
<dbReference type="EMBL" id="CM001202">
    <property type="protein sequence ID" value="EGP85990.1"/>
    <property type="molecule type" value="Genomic_DNA"/>
</dbReference>
<dbReference type="Proteomes" id="UP000008062">
    <property type="component" value="Chromosome 7"/>
</dbReference>
<keyword evidence="4" id="KW-1185">Reference proteome</keyword>
<dbReference type="PROSITE" id="PS00018">
    <property type="entry name" value="EF_HAND_1"/>
    <property type="match status" value="1"/>
</dbReference>
<evidence type="ECO:0000313" key="4">
    <source>
        <dbReference type="Proteomes" id="UP000008062"/>
    </source>
</evidence>
<accession>F9XGR4</accession>
<dbReference type="OrthoDB" id="3800738at2759"/>
<feature type="domain" description="F-box" evidence="2">
    <location>
        <begin position="601"/>
        <end position="632"/>
    </location>
</feature>
<feature type="compositionally biased region" description="Low complexity" evidence="1">
    <location>
        <begin position="12"/>
        <end position="25"/>
    </location>
</feature>
<evidence type="ECO:0000259" key="2">
    <source>
        <dbReference type="Pfam" id="PF00646"/>
    </source>
</evidence>
<dbReference type="Pfam" id="PF00646">
    <property type="entry name" value="F-box"/>
    <property type="match status" value="1"/>
</dbReference>
<dbReference type="RefSeq" id="XP_003851014.1">
    <property type="nucleotide sequence ID" value="XM_003850966.1"/>
</dbReference>